<dbReference type="eggNOG" id="COG1835">
    <property type="taxonomic scope" value="Bacteria"/>
</dbReference>
<sequence>MLDASPPQRSRALPSLTGMRFVAALLVFIAHVSAAWMFTDQSLNKGLSTYLGMFGSLGVSFFFLLSGFVLTWSARDGDRPARFWRRRLTKIYPMHFVTWVAALLLGLAAGQALTAGQFLPGLFLVQTWVPDPLVLNGVNSPAWSLSVELVFYLCFPVLIGMVKKIRPERLWWWAGAMVLGALLVATAAETLLPHVTVPSLKYGWLQFWIVYFVPVSRLFEFGLGILLARIVMTGRWIPVNRWLAALTLIPGYLLSLWIPTTHGVVLPVLVPLGLTVASWAHADAEGRTSPLGGRTMVWLGEISFAFYMLQLVVGPVGPAKYGSRQQWDTGEALLRATGWLALTIVLAWILYRTVELPMVKRWSRPRRRPQSQAVPLVPAPAPVSERSDVVDRPPTPAS</sequence>
<dbReference type="GO" id="GO:0016020">
    <property type="term" value="C:membrane"/>
    <property type="evidence" value="ECO:0007669"/>
    <property type="project" value="TreeGrafter"/>
</dbReference>
<dbReference type="GO" id="GO:0016747">
    <property type="term" value="F:acyltransferase activity, transferring groups other than amino-acyl groups"/>
    <property type="evidence" value="ECO:0007669"/>
    <property type="project" value="InterPro"/>
</dbReference>
<keyword evidence="2" id="KW-0012">Acyltransferase</keyword>
<dbReference type="InterPro" id="IPR050879">
    <property type="entry name" value="Acyltransferase_3"/>
</dbReference>
<accession>A0A059VNP2</accession>
<evidence type="ECO:0000313" key="2">
    <source>
        <dbReference type="EMBL" id="GCB88584.1"/>
    </source>
</evidence>
<evidence type="ECO:0000313" key="3">
    <source>
        <dbReference type="Proteomes" id="UP000288351"/>
    </source>
</evidence>
<comment type="caution">
    <text evidence="2">The sequence shown here is derived from an EMBL/GenBank/DDBJ whole genome shotgun (WGS) entry which is preliminary data.</text>
</comment>
<dbReference type="PANTHER" id="PTHR23028">
    <property type="entry name" value="ACETYLTRANSFERASE"/>
    <property type="match status" value="1"/>
</dbReference>
<name>A0A059VNP2_STRNR</name>
<dbReference type="InterPro" id="IPR002656">
    <property type="entry name" value="Acyl_transf_3_dom"/>
</dbReference>
<keyword evidence="2" id="KW-0808">Transferase</keyword>
<protein>
    <submittedName>
        <fullName evidence="2">Acyltransferase</fullName>
    </submittedName>
</protein>
<dbReference type="EMBL" id="BHXC01000006">
    <property type="protein sequence ID" value="GCB88584.1"/>
    <property type="molecule type" value="Genomic_DNA"/>
</dbReference>
<dbReference type="STRING" id="68570.DC74_451"/>
<organism evidence="2 3">
    <name type="scientific">Streptomyces noursei</name>
    <name type="common">Streptomyces albulus</name>
    <dbReference type="NCBI Taxonomy" id="1971"/>
    <lineage>
        <taxon>Bacteria</taxon>
        <taxon>Bacillati</taxon>
        <taxon>Actinomycetota</taxon>
        <taxon>Actinomycetes</taxon>
        <taxon>Kitasatosporales</taxon>
        <taxon>Streptomycetaceae</taxon>
        <taxon>Streptomyces</taxon>
    </lineage>
</organism>
<feature type="domain" description="Acyltransferase 3" evidence="1">
    <location>
        <begin position="15"/>
        <end position="352"/>
    </location>
</feature>
<dbReference type="Proteomes" id="UP000288351">
    <property type="component" value="Unassembled WGS sequence"/>
</dbReference>
<reference evidence="2 3" key="1">
    <citation type="journal article" date="2019" name="Microbiol. Resour. Announc.">
        <title>Draft Genome Sequence of the Most Traditional epsilon-Poly-l-Lysine Producer, Streptomyces albulus NBRC14147.</title>
        <authorList>
            <person name="Yamanaka K."/>
            <person name="Hamano Y."/>
        </authorList>
    </citation>
    <scope>NUCLEOTIDE SEQUENCE [LARGE SCALE GENOMIC DNA]</scope>
    <source>
        <strain evidence="2 3">NBRC 14147</strain>
    </source>
</reference>
<dbReference type="Pfam" id="PF01757">
    <property type="entry name" value="Acyl_transf_3"/>
    <property type="match status" value="1"/>
</dbReference>
<evidence type="ECO:0000259" key="1">
    <source>
        <dbReference type="Pfam" id="PF01757"/>
    </source>
</evidence>
<proteinExistence type="predicted"/>
<dbReference type="AlphaFoldDB" id="A0A059VNP2"/>
<dbReference type="PANTHER" id="PTHR23028:SF53">
    <property type="entry name" value="ACYL_TRANSF_3 DOMAIN-CONTAINING PROTEIN"/>
    <property type="match status" value="1"/>
</dbReference>
<gene>
    <name evidence="2" type="ORF">SALB_01255</name>
</gene>
<dbReference type="GO" id="GO:0009103">
    <property type="term" value="P:lipopolysaccharide biosynthetic process"/>
    <property type="evidence" value="ECO:0007669"/>
    <property type="project" value="TreeGrafter"/>
</dbReference>